<evidence type="ECO:0000313" key="1">
    <source>
        <dbReference type="EnsemblPlants" id="OGLUM07G19300.1"/>
    </source>
</evidence>
<sequence>MHPLGAQADTEEEALCRWPSVVPALSSHLWLRRTSTQGR</sequence>
<dbReference type="Gramene" id="OGLUM07G19300.1">
    <property type="protein sequence ID" value="OGLUM07G19300.1"/>
    <property type="gene ID" value="OGLUM07G19300"/>
</dbReference>
<reference evidence="1" key="2">
    <citation type="submission" date="2018-05" db="EMBL/GenBank/DDBJ databases">
        <title>OgluRS3 (Oryza glumaepatula Reference Sequence Version 3).</title>
        <authorList>
            <person name="Zhang J."/>
            <person name="Kudrna D."/>
            <person name="Lee S."/>
            <person name="Talag J."/>
            <person name="Welchert J."/>
            <person name="Wing R.A."/>
        </authorList>
    </citation>
    <scope>NUCLEOTIDE SEQUENCE [LARGE SCALE GENOMIC DNA]</scope>
</reference>
<keyword evidence="2" id="KW-1185">Reference proteome</keyword>
<dbReference type="Proteomes" id="UP000026961">
    <property type="component" value="Chromosome 7"/>
</dbReference>
<reference evidence="1" key="1">
    <citation type="submission" date="2015-04" db="UniProtKB">
        <authorList>
            <consortium name="EnsemblPlants"/>
        </authorList>
    </citation>
    <scope>IDENTIFICATION</scope>
</reference>
<accession>A0A0E0ALQ6</accession>
<name>A0A0E0ALQ6_9ORYZ</name>
<organism evidence="1">
    <name type="scientific">Oryza glumipatula</name>
    <dbReference type="NCBI Taxonomy" id="40148"/>
    <lineage>
        <taxon>Eukaryota</taxon>
        <taxon>Viridiplantae</taxon>
        <taxon>Streptophyta</taxon>
        <taxon>Embryophyta</taxon>
        <taxon>Tracheophyta</taxon>
        <taxon>Spermatophyta</taxon>
        <taxon>Magnoliopsida</taxon>
        <taxon>Liliopsida</taxon>
        <taxon>Poales</taxon>
        <taxon>Poaceae</taxon>
        <taxon>BOP clade</taxon>
        <taxon>Oryzoideae</taxon>
        <taxon>Oryzeae</taxon>
        <taxon>Oryzinae</taxon>
        <taxon>Oryza</taxon>
    </lineage>
</organism>
<evidence type="ECO:0000313" key="2">
    <source>
        <dbReference type="Proteomes" id="UP000026961"/>
    </source>
</evidence>
<dbReference type="AlphaFoldDB" id="A0A0E0ALQ6"/>
<dbReference type="EnsemblPlants" id="OGLUM07G19300.1">
    <property type="protein sequence ID" value="OGLUM07G19300.1"/>
    <property type="gene ID" value="OGLUM07G19300"/>
</dbReference>
<protein>
    <submittedName>
        <fullName evidence="1">Uncharacterized protein</fullName>
    </submittedName>
</protein>
<proteinExistence type="predicted"/>
<dbReference type="HOGENOM" id="CLU_3320850_0_0_1"/>